<proteinExistence type="predicted"/>
<reference evidence="2 3" key="1">
    <citation type="submission" date="2023-05" db="EMBL/GenBank/DDBJ databases">
        <title>B98-5 Cell Line De Novo Hybrid Assembly: An Optical Mapping Approach.</title>
        <authorList>
            <person name="Kananen K."/>
            <person name="Auerbach J.A."/>
            <person name="Kautto E."/>
            <person name="Blachly J.S."/>
        </authorList>
    </citation>
    <scope>NUCLEOTIDE SEQUENCE [LARGE SCALE GENOMIC DNA]</scope>
    <source>
        <strain evidence="2">B95-8</strain>
        <tissue evidence="2">Cell line</tissue>
    </source>
</reference>
<evidence type="ECO:0000313" key="2">
    <source>
        <dbReference type="EMBL" id="KAK2089924.1"/>
    </source>
</evidence>
<dbReference type="EMBL" id="JASSZA010000018">
    <property type="protein sequence ID" value="KAK2089924.1"/>
    <property type="molecule type" value="Genomic_DNA"/>
</dbReference>
<sequence length="293" mass="31201">MALSLRGSLQDYLPGTVEVLALEPPSLGTVEVLALGQPPHISLYGWRRNHASRNQMEHPPVALPSTDFGKKHQGTSKMRLEKQHFREAHSSGLMPGDLHDALLRLCNGTNTTQRPSQACGALDSSTTSSSESTADLQPPGIMRGCRGQHPLGPPPTGTVEITLLREGVETPGDPTDRGVETASIVKALVTGDPWEAAVLPVMRTHPGALAGGCGKTPISPASVPQPTLRLLSGEIKKALKKTLCFLSLTGFLGPCQGTEPQDKERCQELSVPWSHVQLSCTPGRLAECKPSAR</sequence>
<gene>
    <name evidence="2" type="ORF">P7K49_032590</name>
</gene>
<comment type="caution">
    <text evidence="2">The sequence shown here is derived from an EMBL/GenBank/DDBJ whole genome shotgun (WGS) entry which is preliminary data.</text>
</comment>
<keyword evidence="3" id="KW-1185">Reference proteome</keyword>
<evidence type="ECO:0000313" key="3">
    <source>
        <dbReference type="Proteomes" id="UP001266305"/>
    </source>
</evidence>
<dbReference type="Proteomes" id="UP001266305">
    <property type="component" value="Unassembled WGS sequence"/>
</dbReference>
<feature type="region of interest" description="Disordered" evidence="1">
    <location>
        <begin position="113"/>
        <end position="138"/>
    </location>
</feature>
<name>A0ABQ9TYP3_SAGOE</name>
<evidence type="ECO:0000256" key="1">
    <source>
        <dbReference type="SAM" id="MobiDB-lite"/>
    </source>
</evidence>
<accession>A0ABQ9TYP3</accession>
<protein>
    <submittedName>
        <fullName evidence="2">Uncharacterized protein</fullName>
    </submittedName>
</protein>
<organism evidence="2 3">
    <name type="scientific">Saguinus oedipus</name>
    <name type="common">Cotton-top tamarin</name>
    <name type="synonym">Oedipomidas oedipus</name>
    <dbReference type="NCBI Taxonomy" id="9490"/>
    <lineage>
        <taxon>Eukaryota</taxon>
        <taxon>Metazoa</taxon>
        <taxon>Chordata</taxon>
        <taxon>Craniata</taxon>
        <taxon>Vertebrata</taxon>
        <taxon>Euteleostomi</taxon>
        <taxon>Mammalia</taxon>
        <taxon>Eutheria</taxon>
        <taxon>Euarchontoglires</taxon>
        <taxon>Primates</taxon>
        <taxon>Haplorrhini</taxon>
        <taxon>Platyrrhini</taxon>
        <taxon>Cebidae</taxon>
        <taxon>Callitrichinae</taxon>
        <taxon>Saguinus</taxon>
    </lineage>
</organism>
<feature type="non-terminal residue" evidence="2">
    <location>
        <position position="293"/>
    </location>
</feature>
<feature type="compositionally biased region" description="Low complexity" evidence="1">
    <location>
        <begin position="124"/>
        <end position="133"/>
    </location>
</feature>